<protein>
    <recommendedName>
        <fullName evidence="3">Winged helix-turn-helix domain-containing protein</fullName>
    </recommendedName>
</protein>
<dbReference type="InterPro" id="IPR009351">
    <property type="entry name" value="AlkZ-like"/>
</dbReference>
<comment type="caution">
    <text evidence="1">The sequence shown here is derived from an EMBL/GenBank/DDBJ whole genome shotgun (WGS) entry which is preliminary data.</text>
</comment>
<dbReference type="EMBL" id="ARYJ01000001">
    <property type="protein sequence ID" value="KCZ90929.1"/>
    <property type="molecule type" value="Genomic_DNA"/>
</dbReference>
<dbReference type="eggNOG" id="COG3214">
    <property type="taxonomic scope" value="Bacteria"/>
</dbReference>
<proteinExistence type="predicted"/>
<dbReference type="Proteomes" id="UP000024816">
    <property type="component" value="Unassembled WGS sequence"/>
</dbReference>
<dbReference type="AlphaFoldDB" id="A0A059FJX5"/>
<sequence length="398" mass="46198">MTGAPFEIRNRDARRLWLDAQGLSATPTGPLDLAAMIRGLGFVQLDSIRVVSRAHHHILWSRNQNYREPMLDRLMRKERGVFEHFTHDASVIPMEFYPNWRRQFRRLEEKVRGWEWHRGMLDEDGRAGLIDRIREEGPLSTKAFDTKVEGPREMWRRPPHKLALDYMWYAGELSTSHRENFTKFYDLTERVIPGHHREDEPPDHEQVDWLCREALARLAFGTEGDIQRFWDAADLAEVKDWAARQTDLVPVRIEGADGKWTTALAPADIEARLAAAPAPTSRLRILNPFDPVIRDRARLQRLFGFDYRIEIFVPAAKRRWGYYVYPLLEGDRMVGRVEVKADRAAGTLTLEQVWPEPGVVWTGARDVRLEAELARLARLAAVDTVIRNDQLKLDLPSR</sequence>
<dbReference type="PANTHER" id="PTHR30528:SF0">
    <property type="entry name" value="CYTOPLASMIC PROTEIN"/>
    <property type="match status" value="1"/>
</dbReference>
<evidence type="ECO:0008006" key="3">
    <source>
        <dbReference type="Google" id="ProtNLM"/>
    </source>
</evidence>
<dbReference type="PANTHER" id="PTHR30528">
    <property type="entry name" value="CYTOPLASMIC PROTEIN"/>
    <property type="match status" value="1"/>
</dbReference>
<evidence type="ECO:0000313" key="1">
    <source>
        <dbReference type="EMBL" id="KCZ90929.1"/>
    </source>
</evidence>
<dbReference type="STRING" id="1280952.HJA_00285"/>
<dbReference type="OrthoDB" id="9787207at2"/>
<gene>
    <name evidence="1" type="ORF">HJA_00285</name>
</gene>
<accession>A0A059FJX5</accession>
<dbReference type="RefSeq" id="WP_035576850.1">
    <property type="nucleotide sequence ID" value="NZ_ARYJ01000001.1"/>
</dbReference>
<name>A0A059FJX5_9PROT</name>
<dbReference type="Pfam" id="PF06224">
    <property type="entry name" value="AlkZ-like"/>
    <property type="match status" value="1"/>
</dbReference>
<reference evidence="1 2" key="1">
    <citation type="journal article" date="2014" name="Antonie Van Leeuwenhoek">
        <title>Hyphomonas beringensis sp. nov. and Hyphomonas chukchiensis sp. nov., isolated from surface seawater of the Bering Sea and Chukchi Sea.</title>
        <authorList>
            <person name="Li C."/>
            <person name="Lai Q."/>
            <person name="Li G."/>
            <person name="Dong C."/>
            <person name="Wang J."/>
            <person name="Liao Y."/>
            <person name="Shao Z."/>
        </authorList>
    </citation>
    <scope>NUCLEOTIDE SEQUENCE [LARGE SCALE GENOMIC DNA]</scope>
    <source>
        <strain evidence="1 2">VP2</strain>
    </source>
</reference>
<dbReference type="PATRIC" id="fig|1280952.3.peg.57"/>
<organism evidence="1 2">
    <name type="scientific">Hyphomonas jannaschiana VP2</name>
    <dbReference type="NCBI Taxonomy" id="1280952"/>
    <lineage>
        <taxon>Bacteria</taxon>
        <taxon>Pseudomonadati</taxon>
        <taxon>Pseudomonadota</taxon>
        <taxon>Alphaproteobacteria</taxon>
        <taxon>Hyphomonadales</taxon>
        <taxon>Hyphomonadaceae</taxon>
        <taxon>Hyphomonas</taxon>
    </lineage>
</organism>
<evidence type="ECO:0000313" key="2">
    <source>
        <dbReference type="Proteomes" id="UP000024816"/>
    </source>
</evidence>
<keyword evidence="2" id="KW-1185">Reference proteome</keyword>